<accession>A0ABX7TK61</accession>
<feature type="compositionally biased region" description="Low complexity" evidence="1">
    <location>
        <begin position="16"/>
        <end position="29"/>
    </location>
</feature>
<feature type="compositionally biased region" description="Pro residues" evidence="1">
    <location>
        <begin position="145"/>
        <end position="162"/>
    </location>
</feature>
<gene>
    <name evidence="2" type="ORF">S1361_00845</name>
</gene>
<protein>
    <submittedName>
        <fullName evidence="2">Uncharacterized protein</fullName>
    </submittedName>
</protein>
<name>A0ABX7TK61_STRCY</name>
<feature type="compositionally biased region" description="Pro residues" evidence="1">
    <location>
        <begin position="170"/>
        <end position="184"/>
    </location>
</feature>
<evidence type="ECO:0000313" key="3">
    <source>
        <dbReference type="Proteomes" id="UP000663908"/>
    </source>
</evidence>
<feature type="region of interest" description="Disordered" evidence="1">
    <location>
        <begin position="16"/>
        <end position="37"/>
    </location>
</feature>
<keyword evidence="3" id="KW-1185">Reference proteome</keyword>
<feature type="compositionally biased region" description="Basic and acidic residues" evidence="1">
    <location>
        <begin position="114"/>
        <end position="128"/>
    </location>
</feature>
<proteinExistence type="predicted"/>
<dbReference type="EMBL" id="CP071839">
    <property type="protein sequence ID" value="QTD95866.1"/>
    <property type="molecule type" value="Genomic_DNA"/>
</dbReference>
<feature type="compositionally biased region" description="Low complexity" evidence="1">
    <location>
        <begin position="214"/>
        <end position="229"/>
    </location>
</feature>
<organism evidence="2 3">
    <name type="scientific">Streptomyces cyanogenus</name>
    <dbReference type="NCBI Taxonomy" id="80860"/>
    <lineage>
        <taxon>Bacteria</taxon>
        <taxon>Bacillati</taxon>
        <taxon>Actinomycetota</taxon>
        <taxon>Actinomycetes</taxon>
        <taxon>Kitasatosporales</taxon>
        <taxon>Streptomycetaceae</taxon>
        <taxon>Streptomyces</taxon>
    </lineage>
</organism>
<evidence type="ECO:0000256" key="1">
    <source>
        <dbReference type="SAM" id="MobiDB-lite"/>
    </source>
</evidence>
<reference evidence="2 3" key="1">
    <citation type="submission" date="2021-03" db="EMBL/GenBank/DDBJ databases">
        <title>Complete genome sequence of Streptomyces cyanogenus S136, producer of anticancer angucycline landomycin A.</title>
        <authorList>
            <person name="Hrab P."/>
            <person name="Ruckert C."/>
            <person name="Busche T."/>
            <person name="Ostash I."/>
            <person name="Kalinowski J."/>
            <person name="Fedorenko V."/>
            <person name="Yushchuk O."/>
            <person name="Ostash B."/>
        </authorList>
    </citation>
    <scope>NUCLEOTIDE SEQUENCE [LARGE SCALE GENOMIC DNA]</scope>
    <source>
        <strain evidence="2 3">S136</strain>
    </source>
</reference>
<dbReference type="Proteomes" id="UP000663908">
    <property type="component" value="Chromosome"/>
</dbReference>
<evidence type="ECO:0000313" key="2">
    <source>
        <dbReference type="EMBL" id="QTD95866.1"/>
    </source>
</evidence>
<feature type="region of interest" description="Disordered" evidence="1">
    <location>
        <begin position="102"/>
        <end position="243"/>
    </location>
</feature>
<sequence length="243" mass="24887">MPRSLPQGLSVRCRAAARAAPESSRRPACTRPCGRPGGAAGTELVSGASYGLHMGITSAWSISAHDDDFISALAPRLLPLGTLVPGASAGLPDLVEAFRSGLPEGGGRLGPFPRADRFRGARAEDVRRPAARRGLLTAHGCVGPKEPPAPDPARPRGPPPASLRPSAALPKPPSPPHSRPPPCSWPGSRCASCCQGAAPTRSSSAVLPHRTRTADSAATARAPRGRSPGNGRGRRAVPSPPPS</sequence>